<protein>
    <submittedName>
        <fullName evidence="1">Uncharacterized protein</fullName>
    </submittedName>
</protein>
<sequence>MFFPSESEKNSLSVASRAETIFQIDRFGWREGIQYPRRYSMV</sequence>
<proteinExistence type="predicted"/>
<evidence type="ECO:0000313" key="1">
    <source>
        <dbReference type="EMBL" id="QEG36194.1"/>
    </source>
</evidence>
<keyword evidence="2" id="KW-1185">Reference proteome</keyword>
<organism evidence="1 2">
    <name type="scientific">Bythopirellula goksoeyrii</name>
    <dbReference type="NCBI Taxonomy" id="1400387"/>
    <lineage>
        <taxon>Bacteria</taxon>
        <taxon>Pseudomonadati</taxon>
        <taxon>Planctomycetota</taxon>
        <taxon>Planctomycetia</taxon>
        <taxon>Pirellulales</taxon>
        <taxon>Lacipirellulaceae</taxon>
        <taxon>Bythopirellula</taxon>
    </lineage>
</organism>
<gene>
    <name evidence="1" type="ORF">Pr1d_35050</name>
</gene>
<accession>A0A5B9QAW6</accession>
<dbReference type="Proteomes" id="UP000323917">
    <property type="component" value="Chromosome"/>
</dbReference>
<evidence type="ECO:0000313" key="2">
    <source>
        <dbReference type="Proteomes" id="UP000323917"/>
    </source>
</evidence>
<dbReference type="AlphaFoldDB" id="A0A5B9QAW6"/>
<reference evidence="1 2" key="1">
    <citation type="submission" date="2019-08" db="EMBL/GenBank/DDBJ databases">
        <title>Deep-cultivation of Planctomycetes and their phenomic and genomic characterization uncovers novel biology.</title>
        <authorList>
            <person name="Wiegand S."/>
            <person name="Jogler M."/>
            <person name="Boedeker C."/>
            <person name="Pinto D."/>
            <person name="Vollmers J."/>
            <person name="Rivas-Marin E."/>
            <person name="Kohn T."/>
            <person name="Peeters S.H."/>
            <person name="Heuer A."/>
            <person name="Rast P."/>
            <person name="Oberbeckmann S."/>
            <person name="Bunk B."/>
            <person name="Jeske O."/>
            <person name="Meyerdierks A."/>
            <person name="Storesund J.E."/>
            <person name="Kallscheuer N."/>
            <person name="Luecker S."/>
            <person name="Lage O.M."/>
            <person name="Pohl T."/>
            <person name="Merkel B.J."/>
            <person name="Hornburger P."/>
            <person name="Mueller R.-W."/>
            <person name="Bruemmer F."/>
            <person name="Labrenz M."/>
            <person name="Spormann A.M."/>
            <person name="Op den Camp H."/>
            <person name="Overmann J."/>
            <person name="Amann R."/>
            <person name="Jetten M.S.M."/>
            <person name="Mascher T."/>
            <person name="Medema M.H."/>
            <person name="Devos D.P."/>
            <person name="Kaster A.-K."/>
            <person name="Ovreas L."/>
            <person name="Rohde M."/>
            <person name="Galperin M.Y."/>
            <person name="Jogler C."/>
        </authorList>
    </citation>
    <scope>NUCLEOTIDE SEQUENCE [LARGE SCALE GENOMIC DNA]</scope>
    <source>
        <strain evidence="1 2">Pr1d</strain>
    </source>
</reference>
<dbReference type="EMBL" id="CP042913">
    <property type="protein sequence ID" value="QEG36194.1"/>
    <property type="molecule type" value="Genomic_DNA"/>
</dbReference>
<name>A0A5B9QAW6_9BACT</name>
<dbReference type="KEGG" id="bgok:Pr1d_35050"/>